<accession>A0AAV4HBD8</accession>
<keyword evidence="2" id="KW-1133">Transmembrane helix</keyword>
<keyword evidence="2" id="KW-0472">Membrane</keyword>
<dbReference type="Gene3D" id="3.10.100.10">
    <property type="entry name" value="Mannose-Binding Protein A, subunit A"/>
    <property type="match status" value="1"/>
</dbReference>
<feature type="chain" id="PRO_5043371653" evidence="3">
    <location>
        <begin position="29"/>
        <end position="328"/>
    </location>
</feature>
<reference evidence="5 6" key="1">
    <citation type="journal article" date="2021" name="Elife">
        <title>Chloroplast acquisition without the gene transfer in kleptoplastic sea slugs, Plakobranchus ocellatus.</title>
        <authorList>
            <person name="Maeda T."/>
            <person name="Takahashi S."/>
            <person name="Yoshida T."/>
            <person name="Shimamura S."/>
            <person name="Takaki Y."/>
            <person name="Nagai Y."/>
            <person name="Toyoda A."/>
            <person name="Suzuki Y."/>
            <person name="Arimoto A."/>
            <person name="Ishii H."/>
            <person name="Satoh N."/>
            <person name="Nishiyama T."/>
            <person name="Hasebe M."/>
            <person name="Maruyama T."/>
            <person name="Minagawa J."/>
            <person name="Obokata J."/>
            <person name="Shigenobu S."/>
        </authorList>
    </citation>
    <scope>NUCLEOTIDE SEQUENCE [LARGE SCALE GENOMIC DNA]</scope>
</reference>
<evidence type="ECO:0000256" key="3">
    <source>
        <dbReference type="SAM" id="SignalP"/>
    </source>
</evidence>
<dbReference type="Pfam" id="PF00059">
    <property type="entry name" value="Lectin_C"/>
    <property type="match status" value="1"/>
</dbReference>
<dbReference type="CDD" id="cd00037">
    <property type="entry name" value="CLECT"/>
    <property type="match status" value="1"/>
</dbReference>
<keyword evidence="2" id="KW-0812">Transmembrane</keyword>
<gene>
    <name evidence="5" type="ORF">ElyMa_002677800</name>
</gene>
<evidence type="ECO:0000256" key="2">
    <source>
        <dbReference type="SAM" id="Phobius"/>
    </source>
</evidence>
<dbReference type="PROSITE" id="PS50041">
    <property type="entry name" value="C_TYPE_LECTIN_2"/>
    <property type="match status" value="1"/>
</dbReference>
<keyword evidence="3" id="KW-0732">Signal</keyword>
<dbReference type="InterPro" id="IPR001304">
    <property type="entry name" value="C-type_lectin-like"/>
</dbReference>
<dbReference type="SMART" id="SM00034">
    <property type="entry name" value="CLECT"/>
    <property type="match status" value="1"/>
</dbReference>
<organism evidence="5 6">
    <name type="scientific">Elysia marginata</name>
    <dbReference type="NCBI Taxonomy" id="1093978"/>
    <lineage>
        <taxon>Eukaryota</taxon>
        <taxon>Metazoa</taxon>
        <taxon>Spiralia</taxon>
        <taxon>Lophotrochozoa</taxon>
        <taxon>Mollusca</taxon>
        <taxon>Gastropoda</taxon>
        <taxon>Heterobranchia</taxon>
        <taxon>Euthyneura</taxon>
        <taxon>Panpulmonata</taxon>
        <taxon>Sacoglossa</taxon>
        <taxon>Placobranchoidea</taxon>
        <taxon>Plakobranchidae</taxon>
        <taxon>Elysia</taxon>
    </lineage>
</organism>
<dbReference type="AlphaFoldDB" id="A0AAV4HBD8"/>
<dbReference type="InterPro" id="IPR016186">
    <property type="entry name" value="C-type_lectin-like/link_sf"/>
</dbReference>
<dbReference type="InterPro" id="IPR018378">
    <property type="entry name" value="C-type_lectin_CS"/>
</dbReference>
<sequence>MASSQIKLFTVASVIMVWIALEMDVTRAYSCDKDWLKSVESKSCVKYFPEMKTWYEARSFCQANGGDLVKIVNYRMNDRLYRFLTNKYQQIYVGLHDATTEGKFKWLDETEEAFFTDWGKNSPDNYQSGEDCTVIGYYSRKSWNDVPCEHDNGFICEKFPECGNGTFGQSCSEACSEHCAGADNSCHPVNGTCDLGCGSGYQGDLCTQECDKGTYGRDCNETCSTHCAGTDNSCHHVNGTCDLGCDAGYEGHLCTKVTADGHAEHSKTDNSEANKALMFALVFVGVAVAIIFVVGVLMCRHRRFQLPFIYNTFRDEGIIKFSAQTSGD</sequence>
<dbReference type="Proteomes" id="UP000762676">
    <property type="component" value="Unassembled WGS sequence"/>
</dbReference>
<proteinExistence type="predicted"/>
<dbReference type="PROSITE" id="PS00615">
    <property type="entry name" value="C_TYPE_LECTIN_1"/>
    <property type="match status" value="1"/>
</dbReference>
<feature type="signal peptide" evidence="3">
    <location>
        <begin position="1"/>
        <end position="28"/>
    </location>
</feature>
<evidence type="ECO:0000259" key="4">
    <source>
        <dbReference type="PROSITE" id="PS50041"/>
    </source>
</evidence>
<dbReference type="CDD" id="cd21699">
    <property type="entry name" value="JMTM_APP_like"/>
    <property type="match status" value="1"/>
</dbReference>
<protein>
    <submittedName>
        <fullName evidence="5">Multiple epidermal growth factor-like domains 10</fullName>
    </submittedName>
</protein>
<dbReference type="SUPFAM" id="SSF56436">
    <property type="entry name" value="C-type lectin-like"/>
    <property type="match status" value="1"/>
</dbReference>
<keyword evidence="6" id="KW-1185">Reference proteome</keyword>
<evidence type="ECO:0000313" key="5">
    <source>
        <dbReference type="EMBL" id="GFR94854.1"/>
    </source>
</evidence>
<name>A0AAV4HBD8_9GAST</name>
<keyword evidence="1" id="KW-1015">Disulfide bond</keyword>
<dbReference type="InterPro" id="IPR050111">
    <property type="entry name" value="C-type_lectin/snaclec_domain"/>
</dbReference>
<comment type="caution">
    <text evidence="5">The sequence shown here is derived from an EMBL/GenBank/DDBJ whole genome shotgun (WGS) entry which is preliminary data.</text>
</comment>
<evidence type="ECO:0000313" key="6">
    <source>
        <dbReference type="Proteomes" id="UP000762676"/>
    </source>
</evidence>
<dbReference type="InterPro" id="IPR016187">
    <property type="entry name" value="CTDL_fold"/>
</dbReference>
<dbReference type="PANTHER" id="PTHR22803">
    <property type="entry name" value="MANNOSE, PHOSPHOLIPASE, LECTIN RECEPTOR RELATED"/>
    <property type="match status" value="1"/>
</dbReference>
<feature type="domain" description="C-type lectin" evidence="4">
    <location>
        <begin position="40"/>
        <end position="157"/>
    </location>
</feature>
<evidence type="ECO:0000256" key="1">
    <source>
        <dbReference type="ARBA" id="ARBA00023157"/>
    </source>
</evidence>
<feature type="transmembrane region" description="Helical" evidence="2">
    <location>
        <begin position="276"/>
        <end position="299"/>
    </location>
</feature>
<dbReference type="EMBL" id="BMAT01005526">
    <property type="protein sequence ID" value="GFR94854.1"/>
    <property type="molecule type" value="Genomic_DNA"/>
</dbReference>